<gene>
    <name evidence="1" type="ORF">YP76_17650</name>
</gene>
<comment type="caution">
    <text evidence="1">The sequence shown here is derived from an EMBL/GenBank/DDBJ whole genome shotgun (WGS) entry which is preliminary data.</text>
</comment>
<organism evidence="1 2">
    <name type="scientific">Sphingobium chungbukense</name>
    <dbReference type="NCBI Taxonomy" id="56193"/>
    <lineage>
        <taxon>Bacteria</taxon>
        <taxon>Pseudomonadati</taxon>
        <taxon>Pseudomonadota</taxon>
        <taxon>Alphaproteobacteria</taxon>
        <taxon>Sphingomonadales</taxon>
        <taxon>Sphingomonadaceae</taxon>
        <taxon>Sphingobium</taxon>
    </lineage>
</organism>
<dbReference type="Proteomes" id="UP000033874">
    <property type="component" value="Unassembled WGS sequence"/>
</dbReference>
<name>A0A0M3AQN3_9SPHN</name>
<protein>
    <submittedName>
        <fullName evidence="1">Uncharacterized protein</fullName>
    </submittedName>
</protein>
<proteinExistence type="predicted"/>
<evidence type="ECO:0000313" key="1">
    <source>
        <dbReference type="EMBL" id="KKW90849.1"/>
    </source>
</evidence>
<sequence>MANLALASHLGFLILMKSSSHFLVSKVLAFYTLKRKRSGIGILDIGIKSLNIVSILLPIRKIELSNDQKLNLLYNMRGSQKPSNAVTNLP</sequence>
<evidence type="ECO:0000313" key="2">
    <source>
        <dbReference type="Proteomes" id="UP000033874"/>
    </source>
</evidence>
<keyword evidence="2" id="KW-1185">Reference proteome</keyword>
<reference evidence="1 2" key="1">
    <citation type="submission" date="2015-04" db="EMBL/GenBank/DDBJ databases">
        <title>Genome sequence of aromatic hydrocarbons-degrading Sphingobium chungbukense DJ77.</title>
        <authorList>
            <person name="Kim Y.-C."/>
            <person name="Chae J.-C."/>
        </authorList>
    </citation>
    <scope>NUCLEOTIDE SEQUENCE [LARGE SCALE GENOMIC DNA]</scope>
    <source>
        <strain evidence="1 2">DJ77</strain>
    </source>
</reference>
<dbReference type="STRING" id="56193.YP76_17650"/>
<accession>A0A0M3AQN3</accession>
<dbReference type="AlphaFoldDB" id="A0A0M3AQN3"/>
<dbReference type="EMBL" id="LBIC01000008">
    <property type="protein sequence ID" value="KKW90849.1"/>
    <property type="molecule type" value="Genomic_DNA"/>
</dbReference>